<evidence type="ECO:0000256" key="3">
    <source>
        <dbReference type="ARBA" id="ARBA00022692"/>
    </source>
</evidence>
<dbReference type="Pfam" id="PF01810">
    <property type="entry name" value="LysE"/>
    <property type="match status" value="1"/>
</dbReference>
<evidence type="ECO:0000313" key="7">
    <source>
        <dbReference type="EMBL" id="UXI69817.1"/>
    </source>
</evidence>
<feature type="transmembrane region" description="Helical" evidence="6">
    <location>
        <begin position="146"/>
        <end position="175"/>
    </location>
</feature>
<evidence type="ECO:0000256" key="5">
    <source>
        <dbReference type="ARBA" id="ARBA00023136"/>
    </source>
</evidence>
<evidence type="ECO:0000313" key="8">
    <source>
        <dbReference type="Proteomes" id="UP001064632"/>
    </source>
</evidence>
<feature type="transmembrane region" description="Helical" evidence="6">
    <location>
        <begin position="187"/>
        <end position="205"/>
    </location>
</feature>
<dbReference type="PIRSF" id="PIRSF006324">
    <property type="entry name" value="LeuE"/>
    <property type="match status" value="1"/>
</dbReference>
<organism evidence="7 8">
    <name type="scientific">Tahibacter amnicola</name>
    <dbReference type="NCBI Taxonomy" id="2976241"/>
    <lineage>
        <taxon>Bacteria</taxon>
        <taxon>Pseudomonadati</taxon>
        <taxon>Pseudomonadota</taxon>
        <taxon>Gammaproteobacteria</taxon>
        <taxon>Lysobacterales</taxon>
        <taxon>Rhodanobacteraceae</taxon>
        <taxon>Tahibacter</taxon>
    </lineage>
</organism>
<keyword evidence="3 6" id="KW-0812">Transmembrane</keyword>
<reference evidence="7" key="1">
    <citation type="submission" date="2022-09" db="EMBL/GenBank/DDBJ databases">
        <title>Tahibacter sp. nov., isolated from a fresh water.</title>
        <authorList>
            <person name="Baek J.H."/>
            <person name="Lee J.K."/>
            <person name="Kim J.M."/>
            <person name="Jeon C.O."/>
        </authorList>
    </citation>
    <scope>NUCLEOTIDE SEQUENCE</scope>
    <source>
        <strain evidence="7">W38</strain>
    </source>
</reference>
<name>A0ABY6BK18_9GAMM</name>
<evidence type="ECO:0000256" key="6">
    <source>
        <dbReference type="SAM" id="Phobius"/>
    </source>
</evidence>
<evidence type="ECO:0000256" key="1">
    <source>
        <dbReference type="ARBA" id="ARBA00004651"/>
    </source>
</evidence>
<protein>
    <submittedName>
        <fullName evidence="7">LysE family translocator</fullName>
    </submittedName>
</protein>
<comment type="subcellular location">
    <subcellularLocation>
        <location evidence="1">Cell membrane</location>
        <topology evidence="1">Multi-pass membrane protein</topology>
    </subcellularLocation>
</comment>
<dbReference type="InterPro" id="IPR001123">
    <property type="entry name" value="LeuE-type"/>
</dbReference>
<sequence length="208" mass="21736">MALYLAFCFAALMVTLSPGPDTFLVMANAARGGARLGLATVAGIVSGGVFHIALFAGGFAQLLVYSAAAFLAVKVAGAAYLGWLGLQALRSAARPAQEIVVTTDAPATTSVWPVYAQGVLTNALNPKIAVFYLAFLPQFMDPAQSLAAQSVLLIGTHYVMGFVWLGALAFGAARMGPWLAKGRVRRWLDGVVGTVMLAFGVRLALTTR</sequence>
<dbReference type="PANTHER" id="PTHR30086:SF20">
    <property type="entry name" value="ARGININE EXPORTER PROTEIN ARGO-RELATED"/>
    <property type="match status" value="1"/>
</dbReference>
<keyword evidence="8" id="KW-1185">Reference proteome</keyword>
<feature type="transmembrane region" description="Helical" evidence="6">
    <location>
        <begin position="34"/>
        <end position="55"/>
    </location>
</feature>
<accession>A0ABY6BK18</accession>
<dbReference type="EMBL" id="CP104694">
    <property type="protein sequence ID" value="UXI69817.1"/>
    <property type="molecule type" value="Genomic_DNA"/>
</dbReference>
<proteinExistence type="predicted"/>
<feature type="transmembrane region" description="Helical" evidence="6">
    <location>
        <begin position="62"/>
        <end position="83"/>
    </location>
</feature>
<dbReference type="Proteomes" id="UP001064632">
    <property type="component" value="Chromosome"/>
</dbReference>
<keyword evidence="5 6" id="KW-0472">Membrane</keyword>
<evidence type="ECO:0000256" key="4">
    <source>
        <dbReference type="ARBA" id="ARBA00022989"/>
    </source>
</evidence>
<dbReference type="RefSeq" id="WP_261696770.1">
    <property type="nucleotide sequence ID" value="NZ_CP104694.1"/>
</dbReference>
<keyword evidence="4 6" id="KW-1133">Transmembrane helix</keyword>
<dbReference type="PANTHER" id="PTHR30086">
    <property type="entry name" value="ARGININE EXPORTER PROTEIN ARGO"/>
    <property type="match status" value="1"/>
</dbReference>
<gene>
    <name evidence="7" type="ORF">N4264_09380</name>
</gene>
<evidence type="ECO:0000256" key="2">
    <source>
        <dbReference type="ARBA" id="ARBA00022475"/>
    </source>
</evidence>
<keyword evidence="2" id="KW-1003">Cell membrane</keyword>